<dbReference type="EMBL" id="JAHKRT010000004">
    <property type="protein sequence ID" value="MBU3078133.1"/>
    <property type="molecule type" value="Genomic_DNA"/>
</dbReference>
<proteinExistence type="predicted"/>
<sequence>MRGAARLILGLAVAGFIATAPAGAATSREILTNAAFVTQDKAQALAQIDSALQLSLAALARDPHDREAQLQQAIAIGYRAKLKHGFADAKEARRLMEVLIAQDPNNAEAHAALAGWHLDAVAQLGNFVARTMLGAKKDDGLAELDTALRLGGNRALFPAMAALTRIQVDRGDVVAARALAARATTAETPTVVDRVLQKAAATLLPPLRQNDGRTAQAMAERLLPFGRLN</sequence>
<keyword evidence="3" id="KW-1185">Reference proteome</keyword>
<evidence type="ECO:0000313" key="2">
    <source>
        <dbReference type="EMBL" id="MBU3078133.1"/>
    </source>
</evidence>
<evidence type="ECO:0000256" key="1">
    <source>
        <dbReference type="SAM" id="SignalP"/>
    </source>
</evidence>
<dbReference type="RefSeq" id="WP_216323788.1">
    <property type="nucleotide sequence ID" value="NZ_JAHKRT010000004.1"/>
</dbReference>
<comment type="caution">
    <text evidence="2">The sequence shown here is derived from an EMBL/GenBank/DDBJ whole genome shotgun (WGS) entry which is preliminary data.</text>
</comment>
<feature type="signal peptide" evidence="1">
    <location>
        <begin position="1"/>
        <end position="24"/>
    </location>
</feature>
<feature type="chain" id="PRO_5047016209" evidence="1">
    <location>
        <begin position="25"/>
        <end position="229"/>
    </location>
</feature>
<organism evidence="2 3">
    <name type="scientific">Sphingomonas quercus</name>
    <dbReference type="NCBI Taxonomy" id="2842451"/>
    <lineage>
        <taxon>Bacteria</taxon>
        <taxon>Pseudomonadati</taxon>
        <taxon>Pseudomonadota</taxon>
        <taxon>Alphaproteobacteria</taxon>
        <taxon>Sphingomonadales</taxon>
        <taxon>Sphingomonadaceae</taxon>
        <taxon>Sphingomonas</taxon>
    </lineage>
</organism>
<dbReference type="Proteomes" id="UP000776276">
    <property type="component" value="Unassembled WGS sequence"/>
</dbReference>
<protein>
    <submittedName>
        <fullName evidence="2">Uncharacterized protein</fullName>
    </submittedName>
</protein>
<name>A0ABS6BIK6_9SPHN</name>
<evidence type="ECO:0000313" key="3">
    <source>
        <dbReference type="Proteomes" id="UP000776276"/>
    </source>
</evidence>
<gene>
    <name evidence="2" type="ORF">KOF26_09665</name>
</gene>
<keyword evidence="1" id="KW-0732">Signal</keyword>
<accession>A0ABS6BIK6</accession>
<reference evidence="2 3" key="1">
    <citation type="submission" date="2021-06" db="EMBL/GenBank/DDBJ databases">
        <title>Sphingomonas sp. XMGL2, whole genome shotgun sequencing project.</title>
        <authorList>
            <person name="Zhao G."/>
            <person name="Shen L."/>
        </authorList>
    </citation>
    <scope>NUCLEOTIDE SEQUENCE [LARGE SCALE GENOMIC DNA]</scope>
    <source>
        <strain evidence="2 3">XMGL2</strain>
    </source>
</reference>